<dbReference type="InterPro" id="IPR016032">
    <property type="entry name" value="Sig_transdc_resp-reg_C-effctor"/>
</dbReference>
<comment type="caution">
    <text evidence="5">The sequence shown here is derived from an EMBL/GenBank/DDBJ whole genome shotgun (WGS) entry which is preliminary data.</text>
</comment>
<dbReference type="PROSITE" id="PS00622">
    <property type="entry name" value="HTH_LUXR_1"/>
    <property type="match status" value="1"/>
</dbReference>
<dbReference type="PRINTS" id="PR00038">
    <property type="entry name" value="HTHLUXR"/>
</dbReference>
<organism evidence="5 6">
    <name type="scientific">Pseudarthrobacter phenanthrenivorans</name>
    <name type="common">Arthrobacter phenanthrenivorans</name>
    <dbReference type="NCBI Taxonomy" id="361575"/>
    <lineage>
        <taxon>Bacteria</taxon>
        <taxon>Bacillati</taxon>
        <taxon>Actinomycetota</taxon>
        <taxon>Actinomycetes</taxon>
        <taxon>Micrococcales</taxon>
        <taxon>Micrococcaceae</taxon>
        <taxon>Pseudarthrobacter</taxon>
    </lineage>
</organism>
<dbReference type="CDD" id="cd06170">
    <property type="entry name" value="LuxR_C_like"/>
    <property type="match status" value="1"/>
</dbReference>
<feature type="domain" description="HTH luxR-type" evidence="4">
    <location>
        <begin position="294"/>
        <end position="350"/>
    </location>
</feature>
<dbReference type="InterPro" id="IPR029016">
    <property type="entry name" value="GAF-like_dom_sf"/>
</dbReference>
<dbReference type="RefSeq" id="WP_120691740.1">
    <property type="nucleotide sequence ID" value="NZ_RBNH01000003.1"/>
</dbReference>
<gene>
    <name evidence="5" type="ORF">D7Z96_04835</name>
</gene>
<sequence>MWEERAERARRDIAALATGGTDPAGLYASALAVVQRTVPFEQGCWAAVDPDSLVMTSITNWKPWPVGVREYEEYSARFAEAEYTGNEPNNFAELLRRPRPIARMSDAPHRDVVRSVRVNDLLKPQGLEHELRAAFRVDDACWGVGSIFRDGGHDFTDREVEFLGAVTATLAAATRIAVRARPASPGPMGVGPVIVIAGPAGELRAATPAAASWLAEVEDTAPGRFSMALYSVVAQAHRAASGTARARMRDAGNNWVLLQASRLISGDDPEQMVVTVEPATTHDLAGLLLTAYGVTAREREVCLDVLSGRSTADIARHLFISPHTVHDHLKSLFEKVGVGSRGELVATLVA</sequence>
<name>A0A3B0G281_PSEPS</name>
<evidence type="ECO:0000259" key="4">
    <source>
        <dbReference type="PROSITE" id="PS50043"/>
    </source>
</evidence>
<accession>A0A3B0G281</accession>
<reference evidence="6" key="2">
    <citation type="submission" date="2018-10" db="EMBL/GenBank/DDBJ databases">
        <authorList>
            <person name="Wang Y."/>
            <person name="Wang J."/>
            <person name="Yang X."/>
            <person name="Wang Z."/>
            <person name="Huang Y."/>
        </authorList>
    </citation>
    <scope>NUCLEOTIDE SEQUENCE [LARGE SCALE GENOMIC DNA]</scope>
    <source>
        <strain evidence="6">J015</strain>
    </source>
</reference>
<dbReference type="Gene3D" id="3.30.450.40">
    <property type="match status" value="1"/>
</dbReference>
<keyword evidence="2" id="KW-0238">DNA-binding</keyword>
<dbReference type="Gene3D" id="1.10.10.10">
    <property type="entry name" value="Winged helix-like DNA-binding domain superfamily/Winged helix DNA-binding domain"/>
    <property type="match status" value="1"/>
</dbReference>
<evidence type="ECO:0000256" key="1">
    <source>
        <dbReference type="ARBA" id="ARBA00023015"/>
    </source>
</evidence>
<dbReference type="Proteomes" id="UP000273159">
    <property type="component" value="Unassembled WGS sequence"/>
</dbReference>
<protein>
    <submittedName>
        <fullName evidence="5">LuxR family transcriptional regulator</fullName>
    </submittedName>
</protein>
<dbReference type="PANTHER" id="PTHR44688">
    <property type="entry name" value="DNA-BINDING TRANSCRIPTIONAL ACTIVATOR DEVR_DOSR"/>
    <property type="match status" value="1"/>
</dbReference>
<dbReference type="InterPro" id="IPR000792">
    <property type="entry name" value="Tscrpt_reg_LuxR_C"/>
</dbReference>
<evidence type="ECO:0000256" key="2">
    <source>
        <dbReference type="ARBA" id="ARBA00023125"/>
    </source>
</evidence>
<dbReference type="GO" id="GO:0006355">
    <property type="term" value="P:regulation of DNA-templated transcription"/>
    <property type="evidence" value="ECO:0007669"/>
    <property type="project" value="InterPro"/>
</dbReference>
<evidence type="ECO:0000256" key="3">
    <source>
        <dbReference type="ARBA" id="ARBA00023163"/>
    </source>
</evidence>
<evidence type="ECO:0000313" key="6">
    <source>
        <dbReference type="Proteomes" id="UP000273159"/>
    </source>
</evidence>
<dbReference type="InterPro" id="IPR036388">
    <property type="entry name" value="WH-like_DNA-bd_sf"/>
</dbReference>
<dbReference type="SMART" id="SM00421">
    <property type="entry name" value="HTH_LUXR"/>
    <property type="match status" value="1"/>
</dbReference>
<reference evidence="5 6" key="1">
    <citation type="submission" date="2018-10" db="EMBL/GenBank/DDBJ databases">
        <title>Genome-guide identification and characterization of bacteria that degrade polycyclic aromatic hydrocarbons and resist hexavalent chromium simultaneously.</title>
        <authorList>
            <person name="Feng H."/>
        </authorList>
    </citation>
    <scope>NUCLEOTIDE SEQUENCE [LARGE SCALE GENOMIC DNA]</scope>
    <source>
        <strain evidence="5 6">J015</strain>
    </source>
</reference>
<keyword evidence="3" id="KW-0804">Transcription</keyword>
<dbReference type="Pfam" id="PF00196">
    <property type="entry name" value="GerE"/>
    <property type="match status" value="1"/>
</dbReference>
<evidence type="ECO:0000313" key="5">
    <source>
        <dbReference type="EMBL" id="RKO26078.1"/>
    </source>
</evidence>
<dbReference type="EMBL" id="RBNH01000003">
    <property type="protein sequence ID" value="RKO26078.1"/>
    <property type="molecule type" value="Genomic_DNA"/>
</dbReference>
<dbReference type="AlphaFoldDB" id="A0A3B0G281"/>
<dbReference type="PANTHER" id="PTHR44688:SF16">
    <property type="entry name" value="DNA-BINDING TRANSCRIPTIONAL ACTIVATOR DEVR_DOSR"/>
    <property type="match status" value="1"/>
</dbReference>
<dbReference type="GO" id="GO:0003677">
    <property type="term" value="F:DNA binding"/>
    <property type="evidence" value="ECO:0007669"/>
    <property type="project" value="UniProtKB-KW"/>
</dbReference>
<dbReference type="PROSITE" id="PS50043">
    <property type="entry name" value="HTH_LUXR_2"/>
    <property type="match status" value="1"/>
</dbReference>
<keyword evidence="1" id="KW-0805">Transcription regulation</keyword>
<proteinExistence type="predicted"/>
<dbReference type="SUPFAM" id="SSF46894">
    <property type="entry name" value="C-terminal effector domain of the bipartite response regulators"/>
    <property type="match status" value="1"/>
</dbReference>